<name>A0AAI8YF72_9PEZI</name>
<protein>
    <submittedName>
        <fullName evidence="2">Uu.00g097770.m01.CDS01</fullName>
    </submittedName>
</protein>
<feature type="compositionally biased region" description="Basic residues" evidence="1">
    <location>
        <begin position="53"/>
        <end position="62"/>
    </location>
</feature>
<dbReference type="AlphaFoldDB" id="A0AAI8YF72"/>
<dbReference type="EMBL" id="CAUWAG010000004">
    <property type="protein sequence ID" value="CAJ2502383.1"/>
    <property type="molecule type" value="Genomic_DNA"/>
</dbReference>
<proteinExistence type="predicted"/>
<evidence type="ECO:0000256" key="1">
    <source>
        <dbReference type="SAM" id="MobiDB-lite"/>
    </source>
</evidence>
<feature type="compositionally biased region" description="Low complexity" evidence="1">
    <location>
        <begin position="122"/>
        <end position="136"/>
    </location>
</feature>
<feature type="compositionally biased region" description="Basic and acidic residues" evidence="1">
    <location>
        <begin position="63"/>
        <end position="79"/>
    </location>
</feature>
<evidence type="ECO:0000313" key="2">
    <source>
        <dbReference type="EMBL" id="CAJ2502383.1"/>
    </source>
</evidence>
<organism evidence="2 3">
    <name type="scientific">Anthostomella pinea</name>
    <dbReference type="NCBI Taxonomy" id="933095"/>
    <lineage>
        <taxon>Eukaryota</taxon>
        <taxon>Fungi</taxon>
        <taxon>Dikarya</taxon>
        <taxon>Ascomycota</taxon>
        <taxon>Pezizomycotina</taxon>
        <taxon>Sordariomycetes</taxon>
        <taxon>Xylariomycetidae</taxon>
        <taxon>Xylariales</taxon>
        <taxon>Xylariaceae</taxon>
        <taxon>Anthostomella</taxon>
    </lineage>
</organism>
<feature type="compositionally biased region" description="Basic and acidic residues" evidence="1">
    <location>
        <begin position="211"/>
        <end position="244"/>
    </location>
</feature>
<feature type="compositionally biased region" description="Basic and acidic residues" evidence="1">
    <location>
        <begin position="152"/>
        <end position="161"/>
    </location>
</feature>
<feature type="compositionally biased region" description="Basic and acidic residues" evidence="1">
    <location>
        <begin position="189"/>
        <end position="200"/>
    </location>
</feature>
<feature type="compositionally biased region" description="Basic residues" evidence="1">
    <location>
        <begin position="177"/>
        <end position="186"/>
    </location>
</feature>
<sequence>MNRLIDEGAHAHLNRRTVGYARDELGKRGNEFLEDIHQNVHHRAHHGADLVRKVSKRSLRSRQSHESSENERPQIELHDMSPPTPPGAGLAHENASYPHDVYTERECVMGQTVPEEGEEFSSMDGGSDMDYGSGSHSQDHNPFLTPTVRSHAGSEEHEFRGSRNRTGDYVIDMERHRREHGHHASQKVRPAEPDDSEHRGQHGHHAGQKIRPAEPDDSEHRGQHDHHAGQKVRPAEPDDSEHRDQHGHHTGQKVRPADLGFEDVDLADAVKKSSHWGLKGYLKKD</sequence>
<keyword evidence="3" id="KW-1185">Reference proteome</keyword>
<accession>A0AAI8YF72</accession>
<comment type="caution">
    <text evidence="2">The sequence shown here is derived from an EMBL/GenBank/DDBJ whole genome shotgun (WGS) entry which is preliminary data.</text>
</comment>
<feature type="region of interest" description="Disordered" evidence="1">
    <location>
        <begin position="115"/>
        <end position="259"/>
    </location>
</feature>
<gene>
    <name evidence="2" type="ORF">KHLLAP_LOCUS2851</name>
</gene>
<feature type="region of interest" description="Disordered" evidence="1">
    <location>
        <begin position="43"/>
        <end position="94"/>
    </location>
</feature>
<evidence type="ECO:0000313" key="3">
    <source>
        <dbReference type="Proteomes" id="UP001295740"/>
    </source>
</evidence>
<reference evidence="2" key="1">
    <citation type="submission" date="2023-10" db="EMBL/GenBank/DDBJ databases">
        <authorList>
            <person name="Hackl T."/>
        </authorList>
    </citation>
    <scope>NUCLEOTIDE SEQUENCE</scope>
</reference>
<dbReference type="Proteomes" id="UP001295740">
    <property type="component" value="Unassembled WGS sequence"/>
</dbReference>